<organism evidence="1 2">
    <name type="scientific">Carnegiea gigantea</name>
    <dbReference type="NCBI Taxonomy" id="171969"/>
    <lineage>
        <taxon>Eukaryota</taxon>
        <taxon>Viridiplantae</taxon>
        <taxon>Streptophyta</taxon>
        <taxon>Embryophyta</taxon>
        <taxon>Tracheophyta</taxon>
        <taxon>Spermatophyta</taxon>
        <taxon>Magnoliopsida</taxon>
        <taxon>eudicotyledons</taxon>
        <taxon>Gunneridae</taxon>
        <taxon>Pentapetalae</taxon>
        <taxon>Caryophyllales</taxon>
        <taxon>Cactineae</taxon>
        <taxon>Cactaceae</taxon>
        <taxon>Cactoideae</taxon>
        <taxon>Echinocereeae</taxon>
        <taxon>Carnegiea</taxon>
    </lineage>
</organism>
<comment type="caution">
    <text evidence="1">The sequence shown here is derived from an EMBL/GenBank/DDBJ whole genome shotgun (WGS) entry which is preliminary data.</text>
</comment>
<proteinExistence type="predicted"/>
<dbReference type="EMBL" id="JAKOGI010000002">
    <property type="protein sequence ID" value="KAJ8452919.1"/>
    <property type="molecule type" value="Genomic_DNA"/>
</dbReference>
<gene>
    <name evidence="1" type="ORF">Cgig2_014682</name>
</gene>
<sequence>MTTTRRKTTGAGRRRVGAWRAWVRPDRGGRTLVVVGDGDERVEVFAGELVLEGGDGDGRGRGVVVGDEGGELGHEGGELDGTVDGEDLSLATDVGEEVVVGSRLDLAAVAHHELHLVVWGHLGGLFFPRGWWVFEVDLPRTRGGVAGVWIRVRIALHGVGGGWSGGGGERSRG</sequence>
<accession>A0A9Q1L1S1</accession>
<evidence type="ECO:0000313" key="1">
    <source>
        <dbReference type="EMBL" id="KAJ8452919.1"/>
    </source>
</evidence>
<evidence type="ECO:0000313" key="2">
    <source>
        <dbReference type="Proteomes" id="UP001153076"/>
    </source>
</evidence>
<reference evidence="1" key="1">
    <citation type="submission" date="2022-04" db="EMBL/GenBank/DDBJ databases">
        <title>Carnegiea gigantea Genome sequencing and assembly v2.</title>
        <authorList>
            <person name="Copetti D."/>
            <person name="Sanderson M.J."/>
            <person name="Burquez A."/>
            <person name="Wojciechowski M.F."/>
        </authorList>
    </citation>
    <scope>NUCLEOTIDE SEQUENCE</scope>
    <source>
        <strain evidence="1">SGP5-SGP5p</strain>
        <tissue evidence="1">Aerial part</tissue>
    </source>
</reference>
<name>A0A9Q1L1S1_9CARY</name>
<dbReference type="OrthoDB" id="10536737at2759"/>
<dbReference type="Proteomes" id="UP001153076">
    <property type="component" value="Unassembled WGS sequence"/>
</dbReference>
<dbReference type="AlphaFoldDB" id="A0A9Q1L1S1"/>
<protein>
    <submittedName>
        <fullName evidence="1">Uncharacterized protein</fullName>
    </submittedName>
</protein>
<keyword evidence="2" id="KW-1185">Reference proteome</keyword>